<name>A0ABQ7J554_9APIC</name>
<evidence type="ECO:0000256" key="5">
    <source>
        <dbReference type="ARBA" id="ARBA00022695"/>
    </source>
</evidence>
<dbReference type="SUPFAM" id="SSF64484">
    <property type="entry name" value="beta and beta-prime subunits of DNA dependent RNA-polymerase"/>
    <property type="match status" value="1"/>
</dbReference>
<organism evidence="8 9">
    <name type="scientific">Cardiosporidium cionae</name>
    <dbReference type="NCBI Taxonomy" id="476202"/>
    <lineage>
        <taxon>Eukaryota</taxon>
        <taxon>Sar</taxon>
        <taxon>Alveolata</taxon>
        <taxon>Apicomplexa</taxon>
        <taxon>Aconoidasida</taxon>
        <taxon>Nephromycida</taxon>
        <taxon>Cardiosporidium</taxon>
    </lineage>
</organism>
<evidence type="ECO:0000256" key="2">
    <source>
        <dbReference type="ARBA" id="ARBA00012418"/>
    </source>
</evidence>
<feature type="domain" description="RNA polymerase beta subunit protrusion" evidence="7">
    <location>
        <begin position="95"/>
        <end position="267"/>
    </location>
</feature>
<evidence type="ECO:0000256" key="3">
    <source>
        <dbReference type="ARBA" id="ARBA00022478"/>
    </source>
</evidence>
<evidence type="ECO:0000256" key="6">
    <source>
        <dbReference type="ARBA" id="ARBA00023163"/>
    </source>
</evidence>
<keyword evidence="6" id="KW-0804">Transcription</keyword>
<keyword evidence="5" id="KW-0548">Nucleotidyltransferase</keyword>
<dbReference type="InterPro" id="IPR007644">
    <property type="entry name" value="RNA_pol_bsu_protrusion"/>
</dbReference>
<dbReference type="Pfam" id="PF04563">
    <property type="entry name" value="RNA_pol_Rpb2_1"/>
    <property type="match status" value="1"/>
</dbReference>
<dbReference type="EC" id="2.7.7.6" evidence="2"/>
<comment type="similarity">
    <text evidence="1">Belongs to the RNA polymerase beta chain family.</text>
</comment>
<sequence>MESWPSQEVYGKPLHSLVKDDTVSPSKIPLTQALSEDDDLFGETEEWAAATSTVIDVSTIGESTENEYYENYGEYEEIDQEDCWTVIGAYFKAHGLVNQQLDSFNDFVTYKMQGIIDEYPMVDIRPQPQYNPLDEVDTNIFYRLKFGQLSLNRPILEEKEGQRKNLWPHEARIRNLTYASPVFVDIEQSTYIVDPKTEKETLHEEEHYERIFLGKIPMMLKSEFCWTKSLTQEDLAAVGECTFDQGGYFIINGGEKVLIAQERMAHNFVYVFKKKQPAKYSWVAEIRSQMENRQASS</sequence>
<keyword evidence="3" id="KW-0240">DNA-directed RNA polymerase</keyword>
<evidence type="ECO:0000313" key="8">
    <source>
        <dbReference type="EMBL" id="KAF8819096.1"/>
    </source>
</evidence>
<keyword evidence="4" id="KW-0808">Transferase</keyword>
<dbReference type="InterPro" id="IPR015712">
    <property type="entry name" value="DNA-dir_RNA_pol_su2"/>
</dbReference>
<proteinExistence type="inferred from homology"/>
<evidence type="ECO:0000313" key="9">
    <source>
        <dbReference type="Proteomes" id="UP000823046"/>
    </source>
</evidence>
<evidence type="ECO:0000256" key="1">
    <source>
        <dbReference type="ARBA" id="ARBA00006835"/>
    </source>
</evidence>
<evidence type="ECO:0000259" key="7">
    <source>
        <dbReference type="Pfam" id="PF04563"/>
    </source>
</evidence>
<evidence type="ECO:0000256" key="4">
    <source>
        <dbReference type="ARBA" id="ARBA00022679"/>
    </source>
</evidence>
<dbReference type="EMBL" id="JADAQX010000963">
    <property type="protein sequence ID" value="KAF8819096.1"/>
    <property type="molecule type" value="Genomic_DNA"/>
</dbReference>
<dbReference type="PANTHER" id="PTHR20856">
    <property type="entry name" value="DNA-DIRECTED RNA POLYMERASE I SUBUNIT 2"/>
    <property type="match status" value="1"/>
</dbReference>
<gene>
    <name evidence="8" type="ORF">IE077_000207</name>
</gene>
<dbReference type="Proteomes" id="UP000823046">
    <property type="component" value="Unassembled WGS sequence"/>
</dbReference>
<protein>
    <recommendedName>
        <fullName evidence="2">DNA-directed RNA polymerase</fullName>
        <ecNumber evidence="2">2.7.7.6</ecNumber>
    </recommendedName>
</protein>
<feature type="non-terminal residue" evidence="8">
    <location>
        <position position="297"/>
    </location>
</feature>
<keyword evidence="9" id="KW-1185">Reference proteome</keyword>
<accession>A0ABQ7J554</accession>
<comment type="caution">
    <text evidence="8">The sequence shown here is derived from an EMBL/GenBank/DDBJ whole genome shotgun (WGS) entry which is preliminary data.</text>
</comment>
<dbReference type="Gene3D" id="3.90.1100.10">
    <property type="match status" value="1"/>
</dbReference>
<reference evidence="8 9" key="1">
    <citation type="journal article" date="2020" name="bioRxiv">
        <title>Metabolic contributions of an alphaproteobacterial endosymbiont in the apicomplexan Cardiosporidium cionae.</title>
        <authorList>
            <person name="Hunter E.S."/>
            <person name="Paight C.J."/>
            <person name="Lane C.E."/>
        </authorList>
    </citation>
    <scope>NUCLEOTIDE SEQUENCE [LARGE SCALE GENOMIC DNA]</scope>
    <source>
        <strain evidence="8">ESH_2018</strain>
    </source>
</reference>